<keyword evidence="3" id="KW-0560">Oxidoreductase</keyword>
<name>A0ABT0ACJ2_9SPHN</name>
<dbReference type="Pfam" id="PF07063">
    <property type="entry name" value="HGLS"/>
    <property type="match status" value="1"/>
</dbReference>
<evidence type="ECO:0000313" key="8">
    <source>
        <dbReference type="EMBL" id="MCJ1960889.1"/>
    </source>
</evidence>
<dbReference type="PANTHER" id="PTHR31136">
    <property type="entry name" value="DUF1338 DOMAIN-CONTAINING PROTEIN"/>
    <property type="match status" value="1"/>
</dbReference>
<gene>
    <name evidence="8" type="ORF">MTR65_09380</name>
</gene>
<dbReference type="PANTHER" id="PTHR31136:SF5">
    <property type="entry name" value="2-OXOADIPATE DIOXYGENASE_DECARBOXYLASE, CHLOROPLASTIC"/>
    <property type="match status" value="1"/>
</dbReference>
<keyword evidence="4" id="KW-0408">Iron</keyword>
<evidence type="ECO:0000256" key="6">
    <source>
        <dbReference type="ARBA" id="ARBA00035023"/>
    </source>
</evidence>
<dbReference type="Proteomes" id="UP001162802">
    <property type="component" value="Unassembled WGS sequence"/>
</dbReference>
<evidence type="ECO:0000256" key="4">
    <source>
        <dbReference type="ARBA" id="ARBA00023004"/>
    </source>
</evidence>
<evidence type="ECO:0000256" key="2">
    <source>
        <dbReference type="ARBA" id="ARBA00022964"/>
    </source>
</evidence>
<evidence type="ECO:0000256" key="3">
    <source>
        <dbReference type="ARBA" id="ARBA00023002"/>
    </source>
</evidence>
<accession>A0ABT0ACJ2</accession>
<organism evidence="8 9">
    <name type="scientific">Novosphingobium mangrovi</name>
    <name type="common">ex Hu et al. 2023</name>
    <dbReference type="NCBI Taxonomy" id="2930094"/>
    <lineage>
        <taxon>Bacteria</taxon>
        <taxon>Pseudomonadati</taxon>
        <taxon>Pseudomonadota</taxon>
        <taxon>Alphaproteobacteria</taxon>
        <taxon>Sphingomonadales</taxon>
        <taxon>Sphingomonadaceae</taxon>
        <taxon>Novosphingobium</taxon>
    </lineage>
</organism>
<reference evidence="8" key="1">
    <citation type="submission" date="2022-03" db="EMBL/GenBank/DDBJ databases">
        <title>Identification of a novel bacterium isolated from mangrove sediments.</title>
        <authorList>
            <person name="Pan X."/>
        </authorList>
    </citation>
    <scope>NUCLEOTIDE SEQUENCE</scope>
    <source>
        <strain evidence="8">B2637</strain>
    </source>
</reference>
<evidence type="ECO:0000256" key="7">
    <source>
        <dbReference type="ARBA" id="ARBA00035045"/>
    </source>
</evidence>
<keyword evidence="9" id="KW-1185">Reference proteome</keyword>
<dbReference type="EMBL" id="JALHAT010000012">
    <property type="protein sequence ID" value="MCJ1960889.1"/>
    <property type="molecule type" value="Genomic_DNA"/>
</dbReference>
<dbReference type="Gene3D" id="3.10.180.50">
    <property type="match status" value="1"/>
</dbReference>
<protein>
    <recommendedName>
        <fullName evidence="6">2-oxoadipate dioxygenase/decarboxylase</fullName>
        <ecNumber evidence="6">1.13.11.93</ecNumber>
    </recommendedName>
    <alternativeName>
        <fullName evidence="7">2-hydroxyglutarate synthase</fullName>
    </alternativeName>
</protein>
<evidence type="ECO:0000256" key="1">
    <source>
        <dbReference type="ARBA" id="ARBA00001954"/>
    </source>
</evidence>
<proteinExistence type="inferred from homology"/>
<comment type="cofactor">
    <cofactor evidence="1">
        <name>Fe(2+)</name>
        <dbReference type="ChEBI" id="CHEBI:29033"/>
    </cofactor>
</comment>
<dbReference type="SMART" id="SM01150">
    <property type="entry name" value="DUF1338"/>
    <property type="match status" value="1"/>
</dbReference>
<evidence type="ECO:0000256" key="5">
    <source>
        <dbReference type="ARBA" id="ARBA00035013"/>
    </source>
</evidence>
<comment type="caution">
    <text evidence="8">The sequence shown here is derived from an EMBL/GenBank/DDBJ whole genome shotgun (WGS) entry which is preliminary data.</text>
</comment>
<dbReference type="RefSeq" id="WP_243799444.1">
    <property type="nucleotide sequence ID" value="NZ_JALHAT010000012.1"/>
</dbReference>
<dbReference type="InterPro" id="IPR009770">
    <property type="entry name" value="HGLS"/>
</dbReference>
<comment type="similarity">
    <text evidence="5">Belongs to the 2-oxoadipate dioxygenase/decarboxylase family.</text>
</comment>
<dbReference type="EC" id="1.13.11.93" evidence="6"/>
<keyword evidence="2" id="KW-0223">Dioxygenase</keyword>
<evidence type="ECO:0000313" key="9">
    <source>
        <dbReference type="Proteomes" id="UP001162802"/>
    </source>
</evidence>
<sequence length="341" mass="36768">MQDLHTSTVARLVRAHLGDEVGAVTLAALNIAPALLNEEGERVSRASMATALGAALFRTVLDGVPSASAYVGERLEIDQRITLDHGALRTILFPDGPTGALPGGQAAFARILRPLGYVEAAQYPLPRLRMTGHAWCHLDYPEDILQYFVSELHVDQFDAEFTAAAHRVFDTSTDPLSREAKAVLDRFAAEGSVPFAEAEALLPVLVSAFDRAHEPAFEDDYETLLAQSKEAAWIATEGNAFNHATDRVADVGALAEALRAAGKPIKDQVEHSASGRVHQTAFRADMVERPFRRADAASVTRTVPGSFFEFITRDTLPGSEALDLGFDSGNATGIFAMTRTP</sequence>